<sequence>MYVDGVLTTATSIQKVRYFFDDMQVVELKNLGVVSKFCRYTVTYDEETGYKLTHENVIDDMLKKFRLVESAPVRAPIGEEDGDGEGVLLRSVKVGLGEADYADVSVSDWHYLCIARCTRLGIAFALHRVARRSHAPSKGDWRLAKKIAKYLNDTV</sequence>
<gene>
    <name evidence="1" type="ORF">PBS001_LOCUS660</name>
</gene>
<protein>
    <recommendedName>
        <fullName evidence="3">Reverse transcriptase Ty1/copia-type domain-containing protein</fullName>
    </recommendedName>
</protein>
<keyword evidence="2" id="KW-1185">Reference proteome</keyword>
<name>A0ABN8CNM4_9STRA</name>
<evidence type="ECO:0008006" key="3">
    <source>
        <dbReference type="Google" id="ProtNLM"/>
    </source>
</evidence>
<reference evidence="1 2" key="1">
    <citation type="submission" date="2021-11" db="EMBL/GenBank/DDBJ databases">
        <authorList>
            <person name="Islam A."/>
            <person name="Islam S."/>
            <person name="Flora M.S."/>
            <person name="Rahman M."/>
            <person name="Ziaur R.M."/>
            <person name="Epstein J.H."/>
            <person name="Hassan M."/>
            <person name="Klassen M."/>
            <person name="Woodard K."/>
            <person name="Webb A."/>
            <person name="Webby R.J."/>
            <person name="El Zowalaty M.E."/>
        </authorList>
    </citation>
    <scope>NUCLEOTIDE SEQUENCE [LARGE SCALE GENOMIC DNA]</scope>
    <source>
        <strain evidence="1">Pbs1</strain>
    </source>
</reference>
<dbReference type="Proteomes" id="UP001158986">
    <property type="component" value="Unassembled WGS sequence"/>
</dbReference>
<proteinExistence type="predicted"/>
<dbReference type="EMBL" id="CAKLCB010000045">
    <property type="protein sequence ID" value="CAH0513876.1"/>
    <property type="molecule type" value="Genomic_DNA"/>
</dbReference>
<evidence type="ECO:0000313" key="1">
    <source>
        <dbReference type="EMBL" id="CAH0513876.1"/>
    </source>
</evidence>
<evidence type="ECO:0000313" key="2">
    <source>
        <dbReference type="Proteomes" id="UP001158986"/>
    </source>
</evidence>
<accession>A0ABN8CNM4</accession>
<organism evidence="1 2">
    <name type="scientific">Peronospora belbahrii</name>
    <dbReference type="NCBI Taxonomy" id="622444"/>
    <lineage>
        <taxon>Eukaryota</taxon>
        <taxon>Sar</taxon>
        <taxon>Stramenopiles</taxon>
        <taxon>Oomycota</taxon>
        <taxon>Peronosporomycetes</taxon>
        <taxon>Peronosporales</taxon>
        <taxon>Peronosporaceae</taxon>
        <taxon>Peronospora</taxon>
    </lineage>
</organism>
<comment type="caution">
    <text evidence="1">The sequence shown here is derived from an EMBL/GenBank/DDBJ whole genome shotgun (WGS) entry which is preliminary data.</text>
</comment>